<dbReference type="FunFam" id="3.30.300.30:FF:000008">
    <property type="entry name" value="2,3-dihydroxybenzoate-AMP ligase"/>
    <property type="match status" value="1"/>
</dbReference>
<dbReference type="RefSeq" id="WP_010918850.1">
    <property type="nucleotide sequence ID" value="NC_011916.1"/>
</dbReference>
<comment type="catalytic activity">
    <reaction evidence="3">
        <text>3-(methylsulfanyl)propanoate + ATP + CoA = 3-(methylsulfanyl)propanoyl-CoA + AMP + diphosphate</text>
        <dbReference type="Rhea" id="RHEA:43052"/>
        <dbReference type="ChEBI" id="CHEBI:30616"/>
        <dbReference type="ChEBI" id="CHEBI:33019"/>
        <dbReference type="ChEBI" id="CHEBI:49016"/>
        <dbReference type="ChEBI" id="CHEBI:57287"/>
        <dbReference type="ChEBI" id="CHEBI:82815"/>
        <dbReference type="ChEBI" id="CHEBI:456215"/>
        <dbReference type="EC" id="6.2.1.44"/>
    </reaction>
    <physiologicalReaction direction="left-to-right" evidence="3">
        <dbReference type="Rhea" id="RHEA:43053"/>
    </physiologicalReaction>
</comment>
<organism evidence="8 9">
    <name type="scientific">Caulobacter vibrioides (strain NA1000 / CB15N)</name>
    <name type="common">Caulobacter crescentus</name>
    <dbReference type="NCBI Taxonomy" id="565050"/>
    <lineage>
        <taxon>Bacteria</taxon>
        <taxon>Pseudomonadati</taxon>
        <taxon>Pseudomonadota</taxon>
        <taxon>Alphaproteobacteria</taxon>
        <taxon>Caulobacterales</taxon>
        <taxon>Caulobacteraceae</taxon>
        <taxon>Caulobacter</taxon>
    </lineage>
</organism>
<evidence type="ECO:0000256" key="1">
    <source>
        <dbReference type="ARBA" id="ARBA00006432"/>
    </source>
</evidence>
<dbReference type="PANTHER" id="PTHR43201">
    <property type="entry name" value="ACYL-COA SYNTHETASE"/>
    <property type="match status" value="1"/>
</dbReference>
<feature type="domain" description="AMP-dependent synthetase/ligase" evidence="6">
    <location>
        <begin position="20"/>
        <end position="385"/>
    </location>
</feature>
<dbReference type="SMR" id="A0A0H3C6Y6"/>
<feature type="domain" description="AMP-binding enzyme C-terminal" evidence="7">
    <location>
        <begin position="436"/>
        <end position="511"/>
    </location>
</feature>
<dbReference type="SUPFAM" id="SSF56801">
    <property type="entry name" value="Acetyl-CoA synthetase-like"/>
    <property type="match status" value="1"/>
</dbReference>
<dbReference type="EMBL" id="CP001340">
    <property type="protein sequence ID" value="ACL94482.1"/>
    <property type="molecule type" value="Genomic_DNA"/>
</dbReference>
<dbReference type="InterPro" id="IPR042099">
    <property type="entry name" value="ANL_N_sf"/>
</dbReference>
<dbReference type="Pfam" id="PF13193">
    <property type="entry name" value="AMP-binding_C"/>
    <property type="match status" value="1"/>
</dbReference>
<dbReference type="HOGENOM" id="CLU_000022_59_7_5"/>
<dbReference type="RefSeq" id="YP_002516390.1">
    <property type="nucleotide sequence ID" value="NC_011916.1"/>
</dbReference>
<dbReference type="Pfam" id="PF00501">
    <property type="entry name" value="AMP-binding"/>
    <property type="match status" value="1"/>
</dbReference>
<evidence type="ECO:0000256" key="3">
    <source>
        <dbReference type="ARBA" id="ARBA00051915"/>
    </source>
</evidence>
<dbReference type="InterPro" id="IPR025110">
    <property type="entry name" value="AMP-bd_C"/>
</dbReference>
<evidence type="ECO:0000259" key="6">
    <source>
        <dbReference type="Pfam" id="PF00501"/>
    </source>
</evidence>
<keyword evidence="9" id="KW-1185">Reference proteome</keyword>
<dbReference type="GeneID" id="7329766"/>
<dbReference type="PANTHER" id="PTHR43201:SF5">
    <property type="entry name" value="MEDIUM-CHAIN ACYL-COA LIGASE ACSF2, MITOCHONDRIAL"/>
    <property type="match status" value="1"/>
</dbReference>
<protein>
    <recommendedName>
        <fullName evidence="5">3-methylmercaptopropionyl-CoA ligase</fullName>
        <ecNumber evidence="4">6.2.1.44</ecNumber>
    </recommendedName>
</protein>
<gene>
    <name evidence="8" type="ordered locus">CCNA_01017</name>
</gene>
<evidence type="ECO:0000256" key="5">
    <source>
        <dbReference type="ARBA" id="ARBA00067668"/>
    </source>
</evidence>
<dbReference type="Gene3D" id="3.30.300.30">
    <property type="match status" value="1"/>
</dbReference>
<dbReference type="Gene3D" id="3.40.50.12780">
    <property type="entry name" value="N-terminal domain of ligase-like"/>
    <property type="match status" value="1"/>
</dbReference>
<dbReference type="OrthoDB" id="9803968at2"/>
<dbReference type="PhylomeDB" id="A0A0H3C6Y6"/>
<proteinExistence type="inferred from homology"/>
<dbReference type="EC" id="6.2.1.44" evidence="4"/>
<evidence type="ECO:0000256" key="2">
    <source>
        <dbReference type="ARBA" id="ARBA00022598"/>
    </source>
</evidence>
<name>A0A0H3C6Y6_CAUVN</name>
<dbReference type="KEGG" id="ccs:CCNA_01017"/>
<evidence type="ECO:0000313" key="9">
    <source>
        <dbReference type="Proteomes" id="UP000001364"/>
    </source>
</evidence>
<evidence type="ECO:0000259" key="7">
    <source>
        <dbReference type="Pfam" id="PF13193"/>
    </source>
</evidence>
<dbReference type="PATRIC" id="fig|565050.3.peg.1000"/>
<dbReference type="AlphaFoldDB" id="A0A0H3C6Y6"/>
<evidence type="ECO:0000256" key="4">
    <source>
        <dbReference type="ARBA" id="ARBA00066616"/>
    </source>
</evidence>
<dbReference type="InterPro" id="IPR045851">
    <property type="entry name" value="AMP-bd_C_sf"/>
</dbReference>
<sequence>MSDAIDFDRMNTLGDVPRYHAEARPDAVAFSFEGRETTFAQLDRHTNQVANALLAAGLSTGDRIAYVGKNSDHYFELLLGAAKAGVVTTPIGWRLAAPEIAYIVGDSEAKLVFVGRELIGHVDAVAAELTHRPVVIAMEAEGAGDYQTFEGWRDAASDVDPHKPIQISDIAIQLYTSGTTGRPKGAMLTHHNLLGMRREAAKNPLEWNQWGPSDVSLVAMPVAHIGGTGWGLVGLINGAKGVVAREFDPTKVLDFIEKDRISKMFMVPAALQIVVRLPRAREVDYSRLTHILYGAAPIPLDLLRECMEVFGCGFVQQYGMTETTGTVVYLPPEDHDPAGNKRMRAAGLPMPGVELKIIDEAGKSLPPNTVGEVAVRSSANMAGYWKLDEATAKTMDADGWLRTGDAGYLDEDGYLFIHDRVKDMIISGGENIYPAEVESAVYGHPHVAEVAVIGVPDDKWGEAVKAVVAPKPGVTPDADDIIAFARTRIAHFKAPKSVDFIPALPRNASGKILRRELRAPYWEGRERQVN</sequence>
<accession>A0A0H3C6Y6</accession>
<comment type="similarity">
    <text evidence="1">Belongs to the ATP-dependent AMP-binding enzyme family.</text>
</comment>
<dbReference type="Proteomes" id="UP000001364">
    <property type="component" value="Chromosome"/>
</dbReference>
<keyword evidence="2" id="KW-0436">Ligase</keyword>
<dbReference type="GO" id="GO:0031956">
    <property type="term" value="F:medium-chain fatty acid-CoA ligase activity"/>
    <property type="evidence" value="ECO:0007669"/>
    <property type="project" value="TreeGrafter"/>
</dbReference>
<dbReference type="CDD" id="cd17631">
    <property type="entry name" value="FACL_FadD13-like"/>
    <property type="match status" value="1"/>
</dbReference>
<dbReference type="GO" id="GO:0006631">
    <property type="term" value="P:fatty acid metabolic process"/>
    <property type="evidence" value="ECO:0007669"/>
    <property type="project" value="TreeGrafter"/>
</dbReference>
<dbReference type="InterPro" id="IPR000873">
    <property type="entry name" value="AMP-dep_synth/lig_dom"/>
</dbReference>
<reference evidence="8 9" key="1">
    <citation type="journal article" date="2010" name="J. Bacteriol.">
        <title>The genetic basis of laboratory adaptation in Caulobacter crescentus.</title>
        <authorList>
            <person name="Marks M.E."/>
            <person name="Castro-Rojas C.M."/>
            <person name="Teiling C."/>
            <person name="Du L."/>
            <person name="Kapatral V."/>
            <person name="Walunas T.L."/>
            <person name="Crosson S."/>
        </authorList>
    </citation>
    <scope>NUCLEOTIDE SEQUENCE [LARGE SCALE GENOMIC DNA]</scope>
    <source>
        <strain evidence="9">NA1000 / CB15N</strain>
    </source>
</reference>
<evidence type="ECO:0000313" key="8">
    <source>
        <dbReference type="EMBL" id="ACL94482.1"/>
    </source>
</evidence>
<dbReference type="NCBIfam" id="NF004837">
    <property type="entry name" value="PRK06187.1"/>
    <property type="match status" value="1"/>
</dbReference>